<proteinExistence type="predicted"/>
<feature type="compositionally biased region" description="Low complexity" evidence="1">
    <location>
        <begin position="173"/>
        <end position="186"/>
    </location>
</feature>
<accession>U4L5C2</accession>
<name>U4L5C2_PYROM</name>
<dbReference type="PANTHER" id="PTHR46333:SF5">
    <property type="entry name" value="TRANSGLUTAMINASE-LIKE DOMAIN-CONTAINING PROTEIN"/>
    <property type="match status" value="1"/>
</dbReference>
<feature type="compositionally biased region" description="Low complexity" evidence="1">
    <location>
        <begin position="29"/>
        <end position="38"/>
    </location>
</feature>
<dbReference type="GO" id="GO:0005737">
    <property type="term" value="C:cytoplasm"/>
    <property type="evidence" value="ECO:0007669"/>
    <property type="project" value="TreeGrafter"/>
</dbReference>
<evidence type="ECO:0000256" key="1">
    <source>
        <dbReference type="SAM" id="MobiDB-lite"/>
    </source>
</evidence>
<organism evidence="3 4">
    <name type="scientific">Pyronema omphalodes (strain CBS 100304)</name>
    <name type="common">Pyronema confluens</name>
    <dbReference type="NCBI Taxonomy" id="1076935"/>
    <lineage>
        <taxon>Eukaryota</taxon>
        <taxon>Fungi</taxon>
        <taxon>Dikarya</taxon>
        <taxon>Ascomycota</taxon>
        <taxon>Pezizomycotina</taxon>
        <taxon>Pezizomycetes</taxon>
        <taxon>Pezizales</taxon>
        <taxon>Pyronemataceae</taxon>
        <taxon>Pyronema</taxon>
    </lineage>
</organism>
<feature type="region of interest" description="Disordered" evidence="1">
    <location>
        <begin position="1"/>
        <end position="202"/>
    </location>
</feature>
<dbReference type="SMART" id="SM00460">
    <property type="entry name" value="TGc"/>
    <property type="match status" value="1"/>
</dbReference>
<dbReference type="Gene3D" id="3.10.620.30">
    <property type="match status" value="1"/>
</dbReference>
<dbReference type="SUPFAM" id="SSF54001">
    <property type="entry name" value="Cysteine proteinases"/>
    <property type="match status" value="1"/>
</dbReference>
<feature type="domain" description="Transglutaminase-like" evidence="2">
    <location>
        <begin position="306"/>
        <end position="376"/>
    </location>
</feature>
<dbReference type="Pfam" id="PF01841">
    <property type="entry name" value="Transglut_core"/>
    <property type="match status" value="1"/>
</dbReference>
<gene>
    <name evidence="3" type="ORF">PCON_07201</name>
</gene>
<feature type="compositionally biased region" description="Pro residues" evidence="1">
    <location>
        <begin position="187"/>
        <end position="202"/>
    </location>
</feature>
<dbReference type="eggNOG" id="KOG4575">
    <property type="taxonomic scope" value="Eukaryota"/>
</dbReference>
<dbReference type="OrthoDB" id="6129702at2759"/>
<dbReference type="STRING" id="1076935.U4L5C2"/>
<feature type="compositionally biased region" description="Pro residues" evidence="1">
    <location>
        <begin position="76"/>
        <end position="91"/>
    </location>
</feature>
<feature type="compositionally biased region" description="Pro residues" evidence="1">
    <location>
        <begin position="39"/>
        <end position="65"/>
    </location>
</feature>
<reference evidence="3 4" key="1">
    <citation type="journal article" date="2013" name="PLoS Genet.">
        <title>The genome and development-dependent transcriptomes of Pyronema confluens: a window into fungal evolution.</title>
        <authorList>
            <person name="Traeger S."/>
            <person name="Altegoer F."/>
            <person name="Freitag M."/>
            <person name="Gabaldon T."/>
            <person name="Kempken F."/>
            <person name="Kumar A."/>
            <person name="Marcet-Houben M."/>
            <person name="Poggeler S."/>
            <person name="Stajich J.E."/>
            <person name="Nowrousian M."/>
        </authorList>
    </citation>
    <scope>NUCLEOTIDE SEQUENCE [LARGE SCALE GENOMIC DNA]</scope>
    <source>
        <strain evidence="4">CBS 100304</strain>
        <tissue evidence="3">Vegetative mycelium</tissue>
    </source>
</reference>
<evidence type="ECO:0000313" key="4">
    <source>
        <dbReference type="Proteomes" id="UP000018144"/>
    </source>
</evidence>
<dbReference type="InterPro" id="IPR038765">
    <property type="entry name" value="Papain-like_cys_pep_sf"/>
</dbReference>
<sequence length="561" mass="61272">MSQVDTSAVPSVRDRLAELGAKQRPQSISSAPRKLLSSRPPPPPPTPQRPGLPARRAPPPPPVPSAPTECEDPSPAARPPLPPRKLPPQLPTKPALPARTNTAPAKPIVPLPSYAEVKSPPGISVQPLRKLPPREIPPPPPVRSKEPPTPQLPPRTPARAASFAAVRTDLTGSSTHSRSSSISVRSLPPPPKQYLPPPPPLVPVATRPPPIPISTRPSLSVPTTALPAVSAYTCLRHRDFSAADAHAAYNHPKTNLQDLAYSLTSPFPSATDKARVIFTYLHYNVAYDWAGFKGYTKKGPQDAMSVLRSGLSVCQGYAELFLALAQHSGLEAALVTGHGKGYGYNVGEGISWPPSGHAWNAVRIDDGEWWLLDACWGAGSVSEGAGYTAKFNPEQFVGNPEEFARSHFPEKQKWLLTSTTWEEYQRPQEKGPTMYGCMTDKGIINRVGYVQPMAFGEEGYYEVSLILGPCECLPFEKRPHEEWCIFVYVGQEFNKERMAALRRNGRRLSATIWVGRGEKVNISYVKTWQDRDGQGIDGATFERGVGKVGWSWGCLVMWDGV</sequence>
<dbReference type="Proteomes" id="UP000018144">
    <property type="component" value="Unassembled WGS sequence"/>
</dbReference>
<dbReference type="AlphaFoldDB" id="U4L5C2"/>
<evidence type="ECO:0000259" key="2">
    <source>
        <dbReference type="SMART" id="SM00460"/>
    </source>
</evidence>
<evidence type="ECO:0000313" key="3">
    <source>
        <dbReference type="EMBL" id="CCX07612.1"/>
    </source>
</evidence>
<keyword evidence="4" id="KW-1185">Reference proteome</keyword>
<dbReference type="PANTHER" id="PTHR46333">
    <property type="entry name" value="CYTOKINESIS PROTEIN 3"/>
    <property type="match status" value="1"/>
</dbReference>
<dbReference type="EMBL" id="HF935357">
    <property type="protein sequence ID" value="CCX07612.1"/>
    <property type="molecule type" value="Genomic_DNA"/>
</dbReference>
<dbReference type="InterPro" id="IPR052557">
    <property type="entry name" value="CAP/Cytokinesis_protein"/>
</dbReference>
<protein>
    <submittedName>
        <fullName evidence="3">Similar to Kyphoscoliosis peptidase acc. no. Q8C8H8</fullName>
    </submittedName>
</protein>
<feature type="compositionally biased region" description="Pro residues" evidence="1">
    <location>
        <begin position="134"/>
        <end position="156"/>
    </location>
</feature>
<dbReference type="InterPro" id="IPR002931">
    <property type="entry name" value="Transglutaminase-like"/>
</dbReference>
<dbReference type="OMA" id="HGKGFGH"/>